<dbReference type="Pfam" id="PF03235">
    <property type="entry name" value="GmrSD_N"/>
    <property type="match status" value="1"/>
</dbReference>
<evidence type="ECO:0000313" key="3">
    <source>
        <dbReference type="EMBL" id="AVQ39096.1"/>
    </source>
</evidence>
<dbReference type="InterPro" id="IPR038461">
    <property type="entry name" value="Schlafen_AlbA_2_dom_sf"/>
</dbReference>
<dbReference type="Proteomes" id="UP000240615">
    <property type="component" value="Chromosome"/>
</dbReference>
<dbReference type="PANTHER" id="PTHR39639">
    <property type="entry name" value="CHROMOSOME 16, WHOLE GENOME SHOTGUN SEQUENCE"/>
    <property type="match status" value="1"/>
</dbReference>
<organism evidence="3 4">
    <name type="scientific">Clostridium botulinum</name>
    <dbReference type="NCBI Taxonomy" id="1491"/>
    <lineage>
        <taxon>Bacteria</taxon>
        <taxon>Bacillati</taxon>
        <taxon>Bacillota</taxon>
        <taxon>Clostridia</taxon>
        <taxon>Eubacteriales</taxon>
        <taxon>Clostridiaceae</taxon>
        <taxon>Clostridium</taxon>
    </lineage>
</organism>
<dbReference type="PANTHER" id="PTHR39639:SF1">
    <property type="entry name" value="DUF262 DOMAIN-CONTAINING PROTEIN"/>
    <property type="match status" value="1"/>
</dbReference>
<proteinExistence type="predicted"/>
<dbReference type="Pfam" id="PF04326">
    <property type="entry name" value="SLFN_AlbA_2"/>
    <property type="match status" value="1"/>
</dbReference>
<dbReference type="AlphaFoldDB" id="A0ABC8CWG5"/>
<dbReference type="EMBL" id="CP027777">
    <property type="protein sequence ID" value="AVQ39096.1"/>
    <property type="molecule type" value="Genomic_DNA"/>
</dbReference>
<reference evidence="3 4" key="1">
    <citation type="submission" date="2018-01" db="EMBL/GenBank/DDBJ databases">
        <title>Genetic Diversity of Clostridium botulinum in seafood.</title>
        <authorList>
            <person name="Athira V."/>
            <person name="Arun Jyothi P.V."/>
            <person name="Lalitha K.V."/>
            <person name="Joseph T.C."/>
        </authorList>
    </citation>
    <scope>NUCLEOTIDE SEQUENCE [LARGE SCALE GENOMIC DNA]</scope>
    <source>
        <strain evidence="3 4">Mfbjulcb8</strain>
    </source>
</reference>
<feature type="domain" description="Schlafen AlbA-2" evidence="2">
    <location>
        <begin position="422"/>
        <end position="577"/>
    </location>
</feature>
<gene>
    <name evidence="3" type="ORF">C7M56_10505</name>
</gene>
<feature type="domain" description="GmrSD restriction endonucleases N-terminal" evidence="1">
    <location>
        <begin position="18"/>
        <end position="171"/>
    </location>
</feature>
<dbReference type="InterPro" id="IPR007421">
    <property type="entry name" value="Schlafen_AlbA_2_dom"/>
</dbReference>
<accession>A0ABC8CWG5</accession>
<evidence type="ECO:0000313" key="4">
    <source>
        <dbReference type="Proteomes" id="UP000240615"/>
    </source>
</evidence>
<evidence type="ECO:0000259" key="1">
    <source>
        <dbReference type="Pfam" id="PF03235"/>
    </source>
</evidence>
<dbReference type="Gene3D" id="3.30.950.30">
    <property type="entry name" value="Schlafen, AAA domain"/>
    <property type="match status" value="1"/>
</dbReference>
<evidence type="ECO:0008006" key="5">
    <source>
        <dbReference type="Google" id="ProtNLM"/>
    </source>
</evidence>
<dbReference type="InterPro" id="IPR004919">
    <property type="entry name" value="GmrSD_N"/>
</dbReference>
<protein>
    <recommendedName>
        <fullName evidence="5">DUF262 domain-containing protein</fullName>
    </recommendedName>
</protein>
<name>A0ABC8CWG5_CLOBO</name>
<sequence>MSITPKGMSIQEAYRLYREGNLIVNRKYQRKLVWSLDEKEKLVDSILRDYPIPLILFAENPGVHGFYEILDGVQRLTAIFDFIENRISYNGIYFNVLEHSRAKALSEKGVFKAIERTEDIKLLQPLECAKFLDYQLAVTVYPALKEKEMIEVFGRINSQGRQLSNQEKRQAGVINNFSELVRKISFEIRGDVSDEILKLYEMPAISIDDYRANMEYGIKADDIFWCKTGALNKSELKDSEDEEMIVDIIASILLKEPFARSKDEFDKVFNESSELYLKVNRELEVYGKDKLYEEIVKTFSVLKEVIESECPNTNGFRKLVSNQIRNSVKNSFYSLFMAFYELLVQKEMSPVEYSKIMKNIEGLHGKLITSAKYAKVADRLQNIDITRGLIERFFVKKEPTALKHGPGLALEFENSIRRSKIETARYEFKQGFLRLSEKRELDESLISRIIETIAGIANCGQGDGFIYIGIADKEKDAQRVNEIYGSKYIKKHGKYIVGIEREIKYKGWDFDQYLRMFMDRIRKSELAGPLKTQVLSQIDVVEYNGYSIIRILVPKQKKLTLVGKKVFVRNNNDTEEITDLEKILALSWMFSGN</sequence>
<evidence type="ECO:0000259" key="2">
    <source>
        <dbReference type="Pfam" id="PF04326"/>
    </source>
</evidence>
<dbReference type="RefSeq" id="WP_159035156.1">
    <property type="nucleotide sequence ID" value="NZ_CP027777.1"/>
</dbReference>